<organism evidence="2 3">
    <name type="scientific">Orchesella cincta</name>
    <name type="common">Springtail</name>
    <name type="synonym">Podura cincta</name>
    <dbReference type="NCBI Taxonomy" id="48709"/>
    <lineage>
        <taxon>Eukaryota</taxon>
        <taxon>Metazoa</taxon>
        <taxon>Ecdysozoa</taxon>
        <taxon>Arthropoda</taxon>
        <taxon>Hexapoda</taxon>
        <taxon>Collembola</taxon>
        <taxon>Entomobryomorpha</taxon>
        <taxon>Entomobryoidea</taxon>
        <taxon>Orchesellidae</taxon>
        <taxon>Orchesellinae</taxon>
        <taxon>Orchesella</taxon>
    </lineage>
</organism>
<dbReference type="AlphaFoldDB" id="A0A1D2MGA0"/>
<gene>
    <name evidence="2" type="ORF">Ocin01_14675</name>
</gene>
<keyword evidence="3" id="KW-1185">Reference proteome</keyword>
<comment type="caution">
    <text evidence="2">The sequence shown here is derived from an EMBL/GenBank/DDBJ whole genome shotgun (WGS) entry which is preliminary data.</text>
</comment>
<proteinExistence type="predicted"/>
<reference evidence="2 3" key="1">
    <citation type="journal article" date="2016" name="Genome Biol. Evol.">
        <title>Gene Family Evolution Reflects Adaptation to Soil Environmental Stressors in the Genome of the Collembolan Orchesella cincta.</title>
        <authorList>
            <person name="Faddeeva-Vakhrusheva A."/>
            <person name="Derks M.F."/>
            <person name="Anvar S.Y."/>
            <person name="Agamennone V."/>
            <person name="Suring W."/>
            <person name="Smit S."/>
            <person name="van Straalen N.M."/>
            <person name="Roelofs D."/>
        </authorList>
    </citation>
    <scope>NUCLEOTIDE SEQUENCE [LARGE SCALE GENOMIC DNA]</scope>
    <source>
        <tissue evidence="2">Mixed pool</tissue>
    </source>
</reference>
<evidence type="ECO:0000313" key="3">
    <source>
        <dbReference type="Proteomes" id="UP000094527"/>
    </source>
</evidence>
<name>A0A1D2MGA0_ORCCI</name>
<feature type="compositionally biased region" description="Polar residues" evidence="1">
    <location>
        <begin position="20"/>
        <end position="30"/>
    </location>
</feature>
<sequence length="97" mass="11322">MKPPQLRNHRGSEVFPSESELMSRSMTGNQRNKSGYCLPYLQSAKFKTPNSLAHYLCIVYSIKKRSMFNIHKFKELHLLHPDERTTFPSSRIVPLEN</sequence>
<feature type="region of interest" description="Disordered" evidence="1">
    <location>
        <begin position="1"/>
        <end position="30"/>
    </location>
</feature>
<protein>
    <submittedName>
        <fullName evidence="2">Uncharacterized protein</fullName>
    </submittedName>
</protein>
<evidence type="ECO:0000313" key="2">
    <source>
        <dbReference type="EMBL" id="ODM92009.1"/>
    </source>
</evidence>
<dbReference type="Proteomes" id="UP000094527">
    <property type="component" value="Unassembled WGS sequence"/>
</dbReference>
<dbReference type="EMBL" id="LJIJ01001355">
    <property type="protein sequence ID" value="ODM92009.1"/>
    <property type="molecule type" value="Genomic_DNA"/>
</dbReference>
<accession>A0A1D2MGA0</accession>
<evidence type="ECO:0000256" key="1">
    <source>
        <dbReference type="SAM" id="MobiDB-lite"/>
    </source>
</evidence>